<dbReference type="PIRSF" id="PIRSF036949">
    <property type="entry name" value="RPA32"/>
    <property type="match status" value="1"/>
</dbReference>
<keyword evidence="11" id="KW-1185">Reference proteome</keyword>
<dbReference type="EMBL" id="LHPF02000014">
    <property type="protein sequence ID" value="PSC71498.1"/>
    <property type="molecule type" value="Genomic_DNA"/>
</dbReference>
<dbReference type="GO" id="GO:0000724">
    <property type="term" value="P:double-strand break repair via homologous recombination"/>
    <property type="evidence" value="ECO:0007669"/>
    <property type="project" value="TreeGrafter"/>
</dbReference>
<evidence type="ECO:0000256" key="5">
    <source>
        <dbReference type="ARBA" id="ARBA00023242"/>
    </source>
</evidence>
<dbReference type="GO" id="GO:0006260">
    <property type="term" value="P:DNA replication"/>
    <property type="evidence" value="ECO:0007669"/>
    <property type="project" value="UniProtKB-KW"/>
</dbReference>
<dbReference type="GO" id="GO:0003697">
    <property type="term" value="F:single-stranded DNA binding"/>
    <property type="evidence" value="ECO:0007669"/>
    <property type="project" value="TreeGrafter"/>
</dbReference>
<feature type="cross-link" description="Glycyl lysine isopeptide (Lys-Gly) (interchain with G-Cter in ubiquitin)" evidence="6">
    <location>
        <position position="37"/>
    </location>
</feature>
<evidence type="ECO:0000256" key="7">
    <source>
        <dbReference type="SAM" id="MobiDB-lite"/>
    </source>
</evidence>
<dbReference type="Pfam" id="PF08784">
    <property type="entry name" value="RPA_C"/>
    <property type="match status" value="1"/>
</dbReference>
<dbReference type="InterPro" id="IPR040260">
    <property type="entry name" value="RFA2-like"/>
</dbReference>
<dbReference type="SUPFAM" id="SSF50249">
    <property type="entry name" value="Nucleic acid-binding proteins"/>
    <property type="match status" value="1"/>
</dbReference>
<evidence type="ECO:0000256" key="3">
    <source>
        <dbReference type="ARBA" id="ARBA00022705"/>
    </source>
</evidence>
<comment type="subcellular location">
    <subcellularLocation>
        <location evidence="1">Nucleus</location>
    </subcellularLocation>
</comment>
<evidence type="ECO:0000259" key="9">
    <source>
        <dbReference type="Pfam" id="PF08784"/>
    </source>
</evidence>
<dbReference type="GO" id="GO:0000781">
    <property type="term" value="C:chromosome, telomeric region"/>
    <property type="evidence" value="ECO:0007669"/>
    <property type="project" value="TreeGrafter"/>
</dbReference>
<dbReference type="GO" id="GO:0035861">
    <property type="term" value="C:site of double-strand break"/>
    <property type="evidence" value="ECO:0007669"/>
    <property type="project" value="TreeGrafter"/>
</dbReference>
<dbReference type="Proteomes" id="UP000239649">
    <property type="component" value="Unassembled WGS sequence"/>
</dbReference>
<evidence type="ECO:0000256" key="4">
    <source>
        <dbReference type="ARBA" id="ARBA00023125"/>
    </source>
</evidence>
<evidence type="ECO:0000256" key="1">
    <source>
        <dbReference type="ARBA" id="ARBA00004123"/>
    </source>
</evidence>
<evidence type="ECO:0000256" key="2">
    <source>
        <dbReference type="ARBA" id="ARBA00007815"/>
    </source>
</evidence>
<gene>
    <name evidence="10" type="ORF">C2E20_5158</name>
</gene>
<comment type="caution">
    <text evidence="10">The sequence shown here is derived from an EMBL/GenBank/DDBJ whole genome shotgun (WGS) entry which is preliminary data.</text>
</comment>
<dbReference type="SUPFAM" id="SSF46785">
    <property type="entry name" value="Winged helix' DNA-binding domain"/>
    <property type="match status" value="1"/>
</dbReference>
<protein>
    <submittedName>
        <fullName evidence="10">Replication A 32 kDa subunit</fullName>
    </submittedName>
</protein>
<feature type="compositionally biased region" description="Gly residues" evidence="7">
    <location>
        <begin position="24"/>
        <end position="33"/>
    </location>
</feature>
<name>A0A2P6VBQ1_9CHLO</name>
<dbReference type="PANTHER" id="PTHR13989:SF16">
    <property type="entry name" value="REPLICATION PROTEIN A2"/>
    <property type="match status" value="1"/>
</dbReference>
<dbReference type="GO" id="GO:0006289">
    <property type="term" value="P:nucleotide-excision repair"/>
    <property type="evidence" value="ECO:0007669"/>
    <property type="project" value="TreeGrafter"/>
</dbReference>
<dbReference type="InterPro" id="IPR036390">
    <property type="entry name" value="WH_DNA-bd_sf"/>
</dbReference>
<feature type="domain" description="OB" evidence="8">
    <location>
        <begin position="76"/>
        <end position="152"/>
    </location>
</feature>
<dbReference type="InterPro" id="IPR012340">
    <property type="entry name" value="NA-bd_OB-fold"/>
</dbReference>
<dbReference type="InterPro" id="IPR014892">
    <property type="entry name" value="RPA_C"/>
</dbReference>
<dbReference type="CDD" id="cd04478">
    <property type="entry name" value="RPA2_DBD_D"/>
    <property type="match status" value="1"/>
</dbReference>
<dbReference type="STRING" id="554055.A0A2P6VBQ1"/>
<evidence type="ECO:0000259" key="8">
    <source>
        <dbReference type="Pfam" id="PF01336"/>
    </source>
</evidence>
<dbReference type="Gene3D" id="1.10.10.10">
    <property type="entry name" value="Winged helix-like DNA-binding domain superfamily/Winged helix DNA-binding domain"/>
    <property type="match status" value="1"/>
</dbReference>
<dbReference type="InterPro" id="IPR036388">
    <property type="entry name" value="WH-like_DNA-bd_sf"/>
</dbReference>
<sequence length="286" mass="29813">MYGGGAGYETGGSQFNGAGFMPTQGGGGGGGPQSGAKKNFDQKHQLRALTIKQLADATLNRVDDGLTIDGREVTNITLVGKVLETNESGLTFGLTIDDGTGKAAVKIWISDDESETDRQRRAEWQPGKYVRVHGHISSFGKSQEVIAFNVRPVADFNEVTYHFLQCIFQHAHLTKGGAGAGGAAQGAAAPASGFKQEQGGYGGGYGGAPAAGYQVGGLSAVQNDILTIFNGPDAQGDAGISVDDVLTRAGGRYSLVQVREAVEALQNEGHIYTTTDENHFKSCNAA</sequence>
<evidence type="ECO:0000256" key="6">
    <source>
        <dbReference type="PIRSR" id="PIRSR036949-1"/>
    </source>
</evidence>
<accession>A0A2P6VBQ1</accession>
<feature type="region of interest" description="Disordered" evidence="7">
    <location>
        <begin position="15"/>
        <end position="39"/>
    </location>
</feature>
<dbReference type="InterPro" id="IPR014646">
    <property type="entry name" value="Rfa2/RPA32"/>
</dbReference>
<dbReference type="Pfam" id="PF01336">
    <property type="entry name" value="tRNA_anti-codon"/>
    <property type="match status" value="1"/>
</dbReference>
<dbReference type="Gene3D" id="2.40.50.140">
    <property type="entry name" value="Nucleic acid-binding proteins"/>
    <property type="match status" value="1"/>
</dbReference>
<dbReference type="GO" id="GO:0005662">
    <property type="term" value="C:DNA replication factor A complex"/>
    <property type="evidence" value="ECO:0007669"/>
    <property type="project" value="TreeGrafter"/>
</dbReference>
<dbReference type="PANTHER" id="PTHR13989">
    <property type="entry name" value="REPLICATION PROTEIN A-RELATED"/>
    <property type="match status" value="1"/>
</dbReference>
<reference evidence="10 11" key="1">
    <citation type="journal article" date="2018" name="Plant J.">
        <title>Genome sequences of Chlorella sorokiniana UTEX 1602 and Micractinium conductrix SAG 241.80: implications to maltose excretion by a green alga.</title>
        <authorList>
            <person name="Arriola M.B."/>
            <person name="Velmurugan N."/>
            <person name="Zhang Y."/>
            <person name="Plunkett M.H."/>
            <person name="Hondzo H."/>
            <person name="Barney B.M."/>
        </authorList>
    </citation>
    <scope>NUCLEOTIDE SEQUENCE [LARGE SCALE GENOMIC DNA]</scope>
    <source>
        <strain evidence="10 11">SAG 241.80</strain>
    </source>
</reference>
<keyword evidence="5" id="KW-0539">Nucleus</keyword>
<dbReference type="OrthoDB" id="25571at2759"/>
<dbReference type="InterPro" id="IPR004365">
    <property type="entry name" value="NA-bd_OB_tRNA"/>
</dbReference>
<dbReference type="AlphaFoldDB" id="A0A2P6VBQ1"/>
<evidence type="ECO:0000313" key="11">
    <source>
        <dbReference type="Proteomes" id="UP000239649"/>
    </source>
</evidence>
<keyword evidence="3" id="KW-0235">DNA replication</keyword>
<keyword evidence="4" id="KW-0238">DNA-binding</keyword>
<organism evidence="10 11">
    <name type="scientific">Micractinium conductrix</name>
    <dbReference type="NCBI Taxonomy" id="554055"/>
    <lineage>
        <taxon>Eukaryota</taxon>
        <taxon>Viridiplantae</taxon>
        <taxon>Chlorophyta</taxon>
        <taxon>core chlorophytes</taxon>
        <taxon>Trebouxiophyceae</taxon>
        <taxon>Chlorellales</taxon>
        <taxon>Chlorellaceae</taxon>
        <taxon>Chlorella clade</taxon>
        <taxon>Micractinium</taxon>
    </lineage>
</organism>
<feature type="domain" description="Replication protein A C-terminal" evidence="9">
    <location>
        <begin position="170"/>
        <end position="278"/>
    </location>
</feature>
<evidence type="ECO:0000313" key="10">
    <source>
        <dbReference type="EMBL" id="PSC71498.1"/>
    </source>
</evidence>
<proteinExistence type="inferred from homology"/>
<comment type="similarity">
    <text evidence="2">Belongs to the replication factor A protein 2 family.</text>
</comment>
<feature type="cross-link" description="Glycyl lysine isopeptide (Lys-Gly) (interchain with G-Cter in ubiquitin)" evidence="6">
    <location>
        <position position="38"/>
    </location>
</feature>